<organism evidence="1 2">
    <name type="scientific">Racocetra persica</name>
    <dbReference type="NCBI Taxonomy" id="160502"/>
    <lineage>
        <taxon>Eukaryota</taxon>
        <taxon>Fungi</taxon>
        <taxon>Fungi incertae sedis</taxon>
        <taxon>Mucoromycota</taxon>
        <taxon>Glomeromycotina</taxon>
        <taxon>Glomeromycetes</taxon>
        <taxon>Diversisporales</taxon>
        <taxon>Gigasporaceae</taxon>
        <taxon>Racocetra</taxon>
    </lineage>
</organism>
<feature type="non-terminal residue" evidence="1">
    <location>
        <position position="1"/>
    </location>
</feature>
<reference evidence="1" key="1">
    <citation type="submission" date="2021-06" db="EMBL/GenBank/DDBJ databases">
        <authorList>
            <person name="Kallberg Y."/>
            <person name="Tangrot J."/>
            <person name="Rosling A."/>
        </authorList>
    </citation>
    <scope>NUCLEOTIDE SEQUENCE</scope>
    <source>
        <strain evidence="1">MA461A</strain>
    </source>
</reference>
<name>A0ACA9SQK6_9GLOM</name>
<dbReference type="EMBL" id="CAJVQC010151322">
    <property type="protein sequence ID" value="CAG8846450.1"/>
    <property type="molecule type" value="Genomic_DNA"/>
</dbReference>
<accession>A0ACA9SQK6</accession>
<dbReference type="Proteomes" id="UP000789920">
    <property type="component" value="Unassembled WGS sequence"/>
</dbReference>
<sequence length="73" mass="8888">KQRIIQQPITRHEDTKKVIYHQIPITKHEAEEKIHHQILVTMHEDTEEVVYYQIPEVTKVKAMFERDKLIKKE</sequence>
<evidence type="ECO:0000313" key="1">
    <source>
        <dbReference type="EMBL" id="CAG8846450.1"/>
    </source>
</evidence>
<protein>
    <submittedName>
        <fullName evidence="1">7900_t:CDS:1</fullName>
    </submittedName>
</protein>
<gene>
    <name evidence="1" type="ORF">RPERSI_LOCUS34149</name>
</gene>
<keyword evidence="2" id="KW-1185">Reference proteome</keyword>
<proteinExistence type="predicted"/>
<comment type="caution">
    <text evidence="1">The sequence shown here is derived from an EMBL/GenBank/DDBJ whole genome shotgun (WGS) entry which is preliminary data.</text>
</comment>
<evidence type="ECO:0000313" key="2">
    <source>
        <dbReference type="Proteomes" id="UP000789920"/>
    </source>
</evidence>